<dbReference type="EMBL" id="BDDD01000799">
    <property type="protein sequence ID" value="GAV70357.1"/>
    <property type="molecule type" value="Genomic_DNA"/>
</dbReference>
<dbReference type="FunCoup" id="A0A1Q3BQL7">
    <property type="interactions" value="308"/>
</dbReference>
<gene>
    <name evidence="3" type="ORF">CFOL_v3_13855</name>
    <name evidence="4" type="ORF">CFOL_v3_32811</name>
</gene>
<dbReference type="PANTHER" id="PTHR33270:SF6">
    <property type="entry name" value="OS02G0448600 PROTEIN"/>
    <property type="match status" value="1"/>
</dbReference>
<reference evidence="5" key="1">
    <citation type="submission" date="2016-04" db="EMBL/GenBank/DDBJ databases">
        <title>Cephalotus genome sequencing.</title>
        <authorList>
            <person name="Fukushima K."/>
            <person name="Hasebe M."/>
            <person name="Fang X."/>
        </authorList>
    </citation>
    <scope>NUCLEOTIDE SEQUENCE [LARGE SCALE GENOMIC DNA]</scope>
    <source>
        <strain evidence="5">cv. St1</strain>
    </source>
</reference>
<evidence type="ECO:0000313" key="5">
    <source>
        <dbReference type="Proteomes" id="UP000187406"/>
    </source>
</evidence>
<dbReference type="STRING" id="3775.A0A1Q3BQL7"/>
<organism evidence="3 5">
    <name type="scientific">Cephalotus follicularis</name>
    <name type="common">Albany pitcher plant</name>
    <dbReference type="NCBI Taxonomy" id="3775"/>
    <lineage>
        <taxon>Eukaryota</taxon>
        <taxon>Viridiplantae</taxon>
        <taxon>Streptophyta</taxon>
        <taxon>Embryophyta</taxon>
        <taxon>Tracheophyta</taxon>
        <taxon>Spermatophyta</taxon>
        <taxon>Magnoliopsida</taxon>
        <taxon>eudicotyledons</taxon>
        <taxon>Gunneridae</taxon>
        <taxon>Pentapetalae</taxon>
        <taxon>rosids</taxon>
        <taxon>fabids</taxon>
        <taxon>Oxalidales</taxon>
        <taxon>Cephalotaceae</taxon>
        <taxon>Cephalotus</taxon>
    </lineage>
</organism>
<dbReference type="AlphaFoldDB" id="A0A1Q3BQL7"/>
<dbReference type="EMBL" id="BDDD01005469">
    <property type="protein sequence ID" value="GAV89396.1"/>
    <property type="molecule type" value="Genomic_DNA"/>
</dbReference>
<feature type="compositionally biased region" description="Basic residues" evidence="1">
    <location>
        <begin position="1"/>
        <end position="10"/>
    </location>
</feature>
<protein>
    <recommendedName>
        <fullName evidence="2">DUF7054 domain-containing protein</fullName>
    </recommendedName>
</protein>
<dbReference type="InterPro" id="IPR040358">
    <property type="entry name" value="At4g22758-like"/>
</dbReference>
<sequence>MTEKNLRRRATSTSCNLKSRPLHPSTSPIRRTQPPRRSAKHSKPISIFNRCSSEPSLWIGGGGGGGVSGDDDKLKLRSSASDDGDGVLFRQDTSTDVFAASSPSLLGLFQHSQSFEGYSKDAKVVVNVTVEGSPGPIRTLVKLGSSVDEMIKLVVDKYSEERRTPKLDHHEPFELHHSYFSVQSLHKSELIGDLGCRSFYLRRCCSNHTSNGASMSETVPVRVSSPPPIPPAASLLHSFITRKICKMIRRMHKLWKVMTCWQ</sequence>
<keyword evidence="5" id="KW-1185">Reference proteome</keyword>
<evidence type="ECO:0000313" key="4">
    <source>
        <dbReference type="EMBL" id="GAV89396.1"/>
    </source>
</evidence>
<reference evidence="3" key="2">
    <citation type="journal article" date="2017" name="Nat. Ecol. Evol.">
        <title>Genome of the pitcher plant Cephalotus reveals genetic changes associated with carnivory.</title>
        <authorList>
            <person name="Fukushima K."/>
            <person name="Fang X."/>
            <person name="Alvarez-Ponce D."/>
            <person name="Cai H."/>
            <person name="Carretero-Paulet L."/>
            <person name="Chen C."/>
            <person name="Chang T."/>
            <person name="Farr K.M."/>
            <person name="Fujita T."/>
            <person name="Hiwatashi Y."/>
            <person name="Hoshi Y."/>
            <person name="Imai T."/>
            <person name="Kasahara M."/>
            <person name="Librado P."/>
            <person name="Mao L."/>
            <person name="Mori H."/>
            <person name="Nishiyama T."/>
            <person name="Nozawa M."/>
            <person name="Palfalvi G."/>
            <person name="Pollard S.T."/>
            <person name="Rozas J."/>
            <person name="Sanchez-Gracia A."/>
            <person name="Sankoff D."/>
            <person name="Shibata T.F."/>
            <person name="Shigenobu S."/>
            <person name="Sumikawa N."/>
            <person name="Uzawa T."/>
            <person name="Xie M."/>
            <person name="Zheng C."/>
            <person name="Pollock D.D."/>
            <person name="Albert V.A."/>
            <person name="Li S."/>
            <person name="Hasebe M."/>
        </authorList>
    </citation>
    <scope>NUCLEOTIDE SEQUENCE</scope>
    <source>
        <strain evidence="3">St1</strain>
    </source>
</reference>
<proteinExistence type="predicted"/>
<evidence type="ECO:0000256" key="1">
    <source>
        <dbReference type="SAM" id="MobiDB-lite"/>
    </source>
</evidence>
<dbReference type="OrthoDB" id="1885101at2759"/>
<feature type="compositionally biased region" description="Basic residues" evidence="1">
    <location>
        <begin position="33"/>
        <end position="43"/>
    </location>
</feature>
<comment type="caution">
    <text evidence="3">The sequence shown here is derived from an EMBL/GenBank/DDBJ whole genome shotgun (WGS) entry which is preliminary data.</text>
</comment>
<feature type="region of interest" description="Disordered" evidence="1">
    <location>
        <begin position="1"/>
        <end position="45"/>
    </location>
</feature>
<evidence type="ECO:0000259" key="2">
    <source>
        <dbReference type="Pfam" id="PF23156"/>
    </source>
</evidence>
<dbReference type="InterPro" id="IPR055482">
    <property type="entry name" value="DUF7054"/>
</dbReference>
<accession>A0A1Q3BQL7</accession>
<dbReference type="Proteomes" id="UP000187406">
    <property type="component" value="Unassembled WGS sequence"/>
</dbReference>
<dbReference type="PANTHER" id="PTHR33270">
    <property type="entry name" value="BNAC05G50380D PROTEIN"/>
    <property type="match status" value="1"/>
</dbReference>
<dbReference type="Pfam" id="PF23156">
    <property type="entry name" value="DUF7054"/>
    <property type="match status" value="1"/>
</dbReference>
<feature type="domain" description="DUF7054" evidence="2">
    <location>
        <begin position="120"/>
        <end position="202"/>
    </location>
</feature>
<evidence type="ECO:0000313" key="3">
    <source>
        <dbReference type="EMBL" id="GAV70357.1"/>
    </source>
</evidence>
<name>A0A1Q3BQL7_CEPFO</name>